<dbReference type="GO" id="GO:0009265">
    <property type="term" value="P:2'-deoxyribonucleotide biosynthetic process"/>
    <property type="evidence" value="ECO:0007669"/>
    <property type="project" value="TreeGrafter"/>
</dbReference>
<keyword evidence="1 3" id="KW-0547">Nucleotide-binding</keyword>
<dbReference type="EMBL" id="UGTH01000001">
    <property type="protein sequence ID" value="SUB75970.1"/>
    <property type="molecule type" value="Genomic_DNA"/>
</dbReference>
<dbReference type="Pfam" id="PF13597">
    <property type="entry name" value="NRDD"/>
    <property type="match status" value="1"/>
</dbReference>
<dbReference type="Gene3D" id="3.20.70.20">
    <property type="match status" value="1"/>
</dbReference>
<sequence>MAMLEVIKRNGKRADFDCKKIEIAIEKAMNSMSGVYIEGQARKIAAEIEEQAMLNMEPISISAIEELVYYKLIENNNPATARAYENYKAVQSYKREQNTTDKEILGLLNQTNVDIMDENSNKNAIIASTQRDLIAGEVSKDIAKRKMIPADLVDAHECGAIHIHDMDYIIQPIFNCCLVNIKDMLDNGTVVNGKMIETPKSFQVACNVMTQIIAQIASNQYGGQSINIACLGKYLRRSYDKNLTLAIDTLGDVKLAEKMAAKMTQKDLESGIQTIQYQINTLMTSNGQAPFVTLFMQLEDNDPYIDEIAQIIEEILKQRIQGIKNDAGVYVTPAFPKLIYVLDENNVKPESKYYYLTSLAIRCTAKRMYPDYISAKKMKANYEGNVFSPMGCRAFLPPWKNSKGQYQFEGRFNMGACSLNLPQIAILAGGDESKFFEILDKRLELVKRVGLLRYEHLKKVNSDSSPIHWQHGAIARLGKHESIASLLENGYSTVSMGYIGIYEATYLTKGVSHTDPKGYDFAMKIMDSLNDAVKKWTEETGIKFTLYATPAESLTNRFASIDRNRFGVIENVTDKGYYTNSFHVDVREKISAFEKFAFESKFQDRSTGGCISYVEIPNMSHNLEALETIVRYIYDNIQYAEFNTKSDYCAECGYDGEIKLNSDNEWECPQCHNKDKSTLTVVRRTCGYLGENFWNEGRTKEINDRVLHI</sequence>
<evidence type="ECO:0000259" key="4">
    <source>
        <dbReference type="PROSITE" id="PS51161"/>
    </source>
</evidence>
<proteinExistence type="predicted"/>
<protein>
    <submittedName>
        <fullName evidence="5">Anaerobic ribonucleoside-triphosphate reductase</fullName>
        <ecNumber evidence="5">1.17.4.2</ecNumber>
    </submittedName>
</protein>
<evidence type="ECO:0000313" key="5">
    <source>
        <dbReference type="EMBL" id="SUB75970.1"/>
    </source>
</evidence>
<dbReference type="NCBIfam" id="NF006732">
    <property type="entry name" value="PRK09263.1"/>
    <property type="match status" value="1"/>
</dbReference>
<evidence type="ECO:0000256" key="2">
    <source>
        <dbReference type="ARBA" id="ARBA00022840"/>
    </source>
</evidence>
<dbReference type="EC" id="1.17.4.2" evidence="5"/>
<dbReference type="GO" id="GO:0008998">
    <property type="term" value="F:ribonucleoside-triphosphate reductase (thioredoxin) activity"/>
    <property type="evidence" value="ECO:0007669"/>
    <property type="project" value="UniProtKB-EC"/>
</dbReference>
<evidence type="ECO:0000313" key="6">
    <source>
        <dbReference type="Proteomes" id="UP000254777"/>
    </source>
</evidence>
<dbReference type="NCBIfam" id="TIGR02487">
    <property type="entry name" value="NrdD"/>
    <property type="match status" value="1"/>
</dbReference>
<evidence type="ECO:0000256" key="1">
    <source>
        <dbReference type="ARBA" id="ARBA00022741"/>
    </source>
</evidence>
<keyword evidence="2 3" id="KW-0067">ATP-binding</keyword>
<dbReference type="PROSITE" id="PS51161">
    <property type="entry name" value="ATP_CONE"/>
    <property type="match status" value="1"/>
</dbReference>
<dbReference type="Proteomes" id="UP000254777">
    <property type="component" value="Unassembled WGS sequence"/>
</dbReference>
<dbReference type="GO" id="GO:0031250">
    <property type="term" value="C:anaerobic ribonucleoside-triphosphate reductase complex"/>
    <property type="evidence" value="ECO:0007669"/>
    <property type="project" value="TreeGrafter"/>
</dbReference>
<keyword evidence="5" id="KW-0560">Oxidoreductase</keyword>
<evidence type="ECO:0000256" key="3">
    <source>
        <dbReference type="PROSITE-ProRule" id="PRU00492"/>
    </source>
</evidence>
<accession>A0A379DDX9</accession>
<dbReference type="GO" id="GO:0006260">
    <property type="term" value="P:DNA replication"/>
    <property type="evidence" value="ECO:0007669"/>
    <property type="project" value="InterPro"/>
</dbReference>
<dbReference type="InterPro" id="IPR012833">
    <property type="entry name" value="NrdD"/>
</dbReference>
<dbReference type="PANTHER" id="PTHR21075">
    <property type="entry name" value="ANAEROBIC RIBONUCLEOSIDE-TRIPHOSPHATE REDUCTASE"/>
    <property type="match status" value="1"/>
</dbReference>
<dbReference type="Pfam" id="PF03477">
    <property type="entry name" value="ATP-cone"/>
    <property type="match status" value="1"/>
</dbReference>
<dbReference type="GO" id="GO:0004748">
    <property type="term" value="F:ribonucleoside-diphosphate reductase activity, thioredoxin disulfide as acceptor"/>
    <property type="evidence" value="ECO:0007669"/>
    <property type="project" value="TreeGrafter"/>
</dbReference>
<reference evidence="5 6" key="1">
    <citation type="submission" date="2018-06" db="EMBL/GenBank/DDBJ databases">
        <authorList>
            <consortium name="Pathogen Informatics"/>
            <person name="Doyle S."/>
        </authorList>
    </citation>
    <scope>NUCLEOTIDE SEQUENCE [LARGE SCALE GENOMIC DNA]</scope>
    <source>
        <strain evidence="5 6">NCTC11088</strain>
    </source>
</reference>
<gene>
    <name evidence="5" type="primary">nrdD</name>
    <name evidence="5" type="ORF">NCTC11088_01778</name>
</gene>
<dbReference type="InterPro" id="IPR005144">
    <property type="entry name" value="ATP-cone_dom"/>
</dbReference>
<dbReference type="GO" id="GO:0005524">
    <property type="term" value="F:ATP binding"/>
    <property type="evidence" value="ECO:0007669"/>
    <property type="project" value="UniProtKB-UniRule"/>
</dbReference>
<name>A0A379DDX9_9FIRM</name>
<dbReference type="AlphaFoldDB" id="A0A379DDX9"/>
<organism evidence="5 6">
    <name type="scientific">Peptoniphilus indolicus</name>
    <dbReference type="NCBI Taxonomy" id="33030"/>
    <lineage>
        <taxon>Bacteria</taxon>
        <taxon>Bacillati</taxon>
        <taxon>Bacillota</taxon>
        <taxon>Tissierellia</taxon>
        <taxon>Tissierellales</taxon>
        <taxon>Peptoniphilaceae</taxon>
        <taxon>Peptoniphilus</taxon>
    </lineage>
</organism>
<dbReference type="SUPFAM" id="SSF51998">
    <property type="entry name" value="PFL-like glycyl radical enzymes"/>
    <property type="match status" value="1"/>
</dbReference>
<dbReference type="PANTHER" id="PTHR21075:SF0">
    <property type="entry name" value="ANAEROBIC RIBONUCLEOSIDE-TRIPHOSPHATE REDUCTASE"/>
    <property type="match status" value="1"/>
</dbReference>
<feature type="domain" description="ATP-cone" evidence="4">
    <location>
        <begin position="4"/>
        <end position="95"/>
    </location>
</feature>